<keyword evidence="2" id="KW-1185">Reference proteome</keyword>
<comment type="caution">
    <text evidence="1">The sequence shown here is derived from an EMBL/GenBank/DDBJ whole genome shotgun (WGS) entry which is preliminary data.</text>
</comment>
<name>A0A4U8Q6U6_9FIRM</name>
<reference evidence="1 2" key="1">
    <citation type="journal article" date="2019" name="Anaerobe">
        <title>Detection of Robinsoniella peoriensis in multiple bone samples of a trauma patient.</title>
        <authorList>
            <person name="Schrottner P."/>
            <person name="Hartwich K."/>
            <person name="Bunk B."/>
            <person name="Schober I."/>
            <person name="Helbig S."/>
            <person name="Rudolph W.W."/>
            <person name="Gunzer F."/>
        </authorList>
    </citation>
    <scope>NUCLEOTIDE SEQUENCE [LARGE SCALE GENOMIC DNA]</scope>
    <source>
        <strain evidence="1 2">DSM 106044</strain>
    </source>
</reference>
<sequence length="289" mass="33607">MEKILKKMKPLEKLDLKDRFLFDEVAEDPECCQAMLEIILDKEITILKKNETEKEFRTTTSQRSIKLDVFAADADDKIYNMEMQQKNAGNLARRGRFYQAHLDVSLLEPGVIDFNELNDSYMIMIACFDLFGFGKYRYTCRMECEELPGTVLEDGAVRIFLNTKGIDRQGVSQELIDFLHYVESSTDEVCRKCESSRIHKIHKRFSSIKRNEEVGVRYLQQWEEKIMIREEGIEQGEQKKAIDIAKNLIDILDVETIARKTGLSVEIVQKLKTDQEKKAVELGNKETQE</sequence>
<accession>A0A4U8Q6U6</accession>
<protein>
    <submittedName>
        <fullName evidence="1">PD-(D/E)XK nuclease family transposase</fullName>
    </submittedName>
</protein>
<proteinExistence type="predicted"/>
<dbReference type="Pfam" id="PF12784">
    <property type="entry name" value="PDDEXK_2"/>
    <property type="match status" value="1"/>
</dbReference>
<dbReference type="EMBL" id="QGQD01000051">
    <property type="protein sequence ID" value="TLD00622.1"/>
    <property type="molecule type" value="Genomic_DNA"/>
</dbReference>
<dbReference type="RefSeq" id="WP_138002527.1">
    <property type="nucleotide sequence ID" value="NZ_QGQD01000051.1"/>
</dbReference>
<dbReference type="AlphaFoldDB" id="A0A4U8Q6U6"/>
<dbReference type="InterPro" id="IPR010106">
    <property type="entry name" value="RpnA"/>
</dbReference>
<gene>
    <name evidence="1" type="ORF">DSM106044_02454</name>
</gene>
<dbReference type="NCBIfam" id="TIGR01784">
    <property type="entry name" value="T_den_put_tspse"/>
    <property type="match status" value="1"/>
</dbReference>
<dbReference type="Proteomes" id="UP000306509">
    <property type="component" value="Unassembled WGS sequence"/>
</dbReference>
<evidence type="ECO:0000313" key="2">
    <source>
        <dbReference type="Proteomes" id="UP000306509"/>
    </source>
</evidence>
<evidence type="ECO:0000313" key="1">
    <source>
        <dbReference type="EMBL" id="TLD00622.1"/>
    </source>
</evidence>
<organism evidence="1 2">
    <name type="scientific">Robinsoniella peoriensis</name>
    <dbReference type="NCBI Taxonomy" id="180332"/>
    <lineage>
        <taxon>Bacteria</taxon>
        <taxon>Bacillati</taxon>
        <taxon>Bacillota</taxon>
        <taxon>Clostridia</taxon>
        <taxon>Lachnospirales</taxon>
        <taxon>Lachnospiraceae</taxon>
        <taxon>Robinsoniella</taxon>
    </lineage>
</organism>
<dbReference type="STRING" id="180332.GCA_000797495_04995"/>